<dbReference type="AlphaFoldDB" id="A0AAV7HH48"/>
<organism evidence="1 2">
    <name type="scientific">Dendrobium chrysotoxum</name>
    <name type="common">Orchid</name>
    <dbReference type="NCBI Taxonomy" id="161865"/>
    <lineage>
        <taxon>Eukaryota</taxon>
        <taxon>Viridiplantae</taxon>
        <taxon>Streptophyta</taxon>
        <taxon>Embryophyta</taxon>
        <taxon>Tracheophyta</taxon>
        <taxon>Spermatophyta</taxon>
        <taxon>Magnoliopsida</taxon>
        <taxon>Liliopsida</taxon>
        <taxon>Asparagales</taxon>
        <taxon>Orchidaceae</taxon>
        <taxon>Epidendroideae</taxon>
        <taxon>Malaxideae</taxon>
        <taxon>Dendrobiinae</taxon>
        <taxon>Dendrobium</taxon>
    </lineage>
</organism>
<reference evidence="1 2" key="1">
    <citation type="journal article" date="2021" name="Hortic Res">
        <title>Chromosome-scale assembly of the Dendrobium chrysotoxum genome enhances the understanding of orchid evolution.</title>
        <authorList>
            <person name="Zhang Y."/>
            <person name="Zhang G.Q."/>
            <person name="Zhang D."/>
            <person name="Liu X.D."/>
            <person name="Xu X.Y."/>
            <person name="Sun W.H."/>
            <person name="Yu X."/>
            <person name="Zhu X."/>
            <person name="Wang Z.W."/>
            <person name="Zhao X."/>
            <person name="Zhong W.Y."/>
            <person name="Chen H."/>
            <person name="Yin W.L."/>
            <person name="Huang T."/>
            <person name="Niu S.C."/>
            <person name="Liu Z.J."/>
        </authorList>
    </citation>
    <scope>NUCLEOTIDE SEQUENCE [LARGE SCALE GENOMIC DNA]</scope>
    <source>
        <strain evidence="1">Lindl</strain>
    </source>
</reference>
<proteinExistence type="predicted"/>
<evidence type="ECO:0000313" key="1">
    <source>
        <dbReference type="EMBL" id="KAH0466745.1"/>
    </source>
</evidence>
<keyword evidence="2" id="KW-1185">Reference proteome</keyword>
<evidence type="ECO:0000313" key="2">
    <source>
        <dbReference type="Proteomes" id="UP000775213"/>
    </source>
</evidence>
<dbReference type="EMBL" id="JAGFBR010000005">
    <property type="protein sequence ID" value="KAH0466745.1"/>
    <property type="molecule type" value="Genomic_DNA"/>
</dbReference>
<accession>A0AAV7HH48</accession>
<gene>
    <name evidence="1" type="ORF">IEQ34_003983</name>
</gene>
<dbReference type="Proteomes" id="UP000775213">
    <property type="component" value="Unassembled WGS sequence"/>
</dbReference>
<sequence length="378" mass="43601">MKLKIDGAEKNNEDSLHVESYRVIWMTLVAPTKKKKERPSESCMMVSSMDYSSEEDLYLLEEVKCYHLHGRIPDKDKGKEIVINEDIIPIDPKKKNIPSKRSQKVSKADDVASKITGNSLIIFRKKFHFLNDLIMKVLRAGLRFLSPPKLIDILMTCGVSFSQLSYRAMLALSPECLSQMGHLISDMQGHISFRSKWLNIHIWDPLRGWVLNLPDVDTLHYEVCYLSRYVDEEFLFKVRLFTHAGRSHAHMLRKSAKAPEVVIQPSKAPPKWPGNEGDPHASKKKRVEEILIVTSKVIEDENNRLQSLLSEKEAISQSEQSPSRVIEEFKKFVAFKMIIHDQIQEARDHIYDVAVKALELEYMEEVFIRGFLKGVRLV</sequence>
<name>A0AAV7HH48_DENCH</name>
<comment type="caution">
    <text evidence="1">The sequence shown here is derived from an EMBL/GenBank/DDBJ whole genome shotgun (WGS) entry which is preliminary data.</text>
</comment>
<protein>
    <submittedName>
        <fullName evidence="1">Uncharacterized protein</fullName>
    </submittedName>
</protein>